<evidence type="ECO:0000256" key="1">
    <source>
        <dbReference type="ARBA" id="ARBA00004123"/>
    </source>
</evidence>
<dbReference type="Pfam" id="PF08799">
    <property type="entry name" value="PRP4"/>
    <property type="match status" value="1"/>
</dbReference>
<keyword evidence="7" id="KW-0539">Nucleus</keyword>
<feature type="domain" description="Prp18" evidence="9">
    <location>
        <begin position="249"/>
        <end position="389"/>
    </location>
</feature>
<dbReference type="InterPro" id="IPR039979">
    <property type="entry name" value="PRPF18"/>
</dbReference>
<evidence type="ECO:0000313" key="11">
    <source>
        <dbReference type="EMBL" id="KAF3288268.1"/>
    </source>
</evidence>
<dbReference type="Gene3D" id="1.20.940.10">
    <property type="entry name" value="Functional domain of the splicing factor Prp18"/>
    <property type="match status" value="1"/>
</dbReference>
<evidence type="ECO:0000313" key="12">
    <source>
        <dbReference type="Proteomes" id="UP000474640"/>
    </source>
</evidence>
<keyword evidence="6" id="KW-0508">mRNA splicing</keyword>
<comment type="caution">
    <text evidence="11">The sequence shown here is derived from an EMBL/GenBank/DDBJ whole genome shotgun (WGS) entry which is preliminary data.</text>
</comment>
<feature type="region of interest" description="Disordered" evidence="8">
    <location>
        <begin position="96"/>
        <end position="187"/>
    </location>
</feature>
<dbReference type="InterPro" id="IPR004098">
    <property type="entry name" value="Prp18"/>
</dbReference>
<feature type="domain" description="Pre-mRNA processing factor 4 (PRP4)-like" evidence="10">
    <location>
        <begin position="185"/>
        <end position="212"/>
    </location>
</feature>
<dbReference type="PANTHER" id="PTHR13007:SF19">
    <property type="entry name" value="PRE-MRNA-SPLICING FACTOR 18"/>
    <property type="match status" value="1"/>
</dbReference>
<evidence type="ECO:0000256" key="5">
    <source>
        <dbReference type="ARBA" id="ARBA00022728"/>
    </source>
</evidence>
<keyword evidence="5" id="KW-0747">Spliceosome</keyword>
<sequence length="398" mass="45318">MTRKLIGPMLLSPLLRQQSFNSPPHTRPAICIFIMDAFASILSAEMAKKKSATAPKSTPTDSTAATNSDGTSKNGGSKYVRRADIEKARQEQYLADQARLESERAERTLKKRKADEEAAAERERQLEKRQRLRDEKEKARLQKEREEEEERKRKLREKTGATGDTDEDDESKKDGTGPMDESAAVRKLRELNEPIRLFGESNAQRMKRIHRLTGVRKATPPPLSGGELLIDPQNVAKDPSYVCRQLLGWFRLVVSEWQIALEGREEALRESYQGRQATTAMTQAIENLQPLFKHLQKGDIDEEIFAKIVELVVEAQARRYVRANDVYLRLSIGNAAWPIGVTMVGIHERSAREKLHEKGKSAHIMSDEATRKYLQSIKRCLNFAQTRWPPEDPMQIMG</sequence>
<dbReference type="Gene3D" id="4.10.280.110">
    <property type="entry name" value="Pre-mRNA processing factor 4 domain"/>
    <property type="match status" value="1"/>
</dbReference>
<evidence type="ECO:0000259" key="9">
    <source>
        <dbReference type="Pfam" id="PF02840"/>
    </source>
</evidence>
<dbReference type="EMBL" id="JAABOJ010000003">
    <property type="protein sequence ID" value="KAF3288268.1"/>
    <property type="molecule type" value="Genomic_DNA"/>
</dbReference>
<comment type="similarity">
    <text evidence="2">Belongs to the PRP18 family.</text>
</comment>
<evidence type="ECO:0000256" key="2">
    <source>
        <dbReference type="ARBA" id="ARBA00008137"/>
    </source>
</evidence>
<dbReference type="InterPro" id="IPR014906">
    <property type="entry name" value="PRP4-like"/>
</dbReference>
<evidence type="ECO:0000259" key="10">
    <source>
        <dbReference type="Pfam" id="PF08799"/>
    </source>
</evidence>
<dbReference type="GO" id="GO:0005682">
    <property type="term" value="C:U5 snRNP"/>
    <property type="evidence" value="ECO:0007669"/>
    <property type="project" value="TreeGrafter"/>
</dbReference>
<accession>A0A7C8RMR9</accession>
<feature type="compositionally biased region" description="Polar residues" evidence="8">
    <location>
        <begin position="61"/>
        <end position="75"/>
    </location>
</feature>
<gene>
    <name evidence="11" type="primary">PRP18</name>
    <name evidence="11" type="ORF">TWF970_005349</name>
</gene>
<dbReference type="GO" id="GO:0000350">
    <property type="term" value="P:generation of catalytic spliceosome for second transesterification step"/>
    <property type="evidence" value="ECO:0007669"/>
    <property type="project" value="TreeGrafter"/>
</dbReference>
<dbReference type="GO" id="GO:0071021">
    <property type="term" value="C:U2-type post-spliceosomal complex"/>
    <property type="evidence" value="ECO:0007669"/>
    <property type="project" value="TreeGrafter"/>
</dbReference>
<evidence type="ECO:0000256" key="8">
    <source>
        <dbReference type="SAM" id="MobiDB-lite"/>
    </source>
</evidence>
<dbReference type="SUPFAM" id="SSF158230">
    <property type="entry name" value="PRP4-like"/>
    <property type="match status" value="1"/>
</dbReference>
<protein>
    <recommendedName>
        <fullName evidence="3">Pre-mRNA-splicing factor 18</fullName>
    </recommendedName>
</protein>
<comment type="subcellular location">
    <subcellularLocation>
        <location evidence="1">Nucleus</location>
    </subcellularLocation>
</comment>
<dbReference type="OrthoDB" id="10261918at2759"/>
<feature type="region of interest" description="Disordered" evidence="8">
    <location>
        <begin position="51"/>
        <end position="83"/>
    </location>
</feature>
<dbReference type="AlphaFoldDB" id="A0A7C8RMR9"/>
<dbReference type="Pfam" id="PF02840">
    <property type="entry name" value="Prp18"/>
    <property type="match status" value="1"/>
</dbReference>
<keyword evidence="4" id="KW-0507">mRNA processing</keyword>
<reference evidence="11 12" key="1">
    <citation type="submission" date="2020-01" db="EMBL/GenBank/DDBJ databases">
        <authorList>
            <person name="Palmer J.M."/>
        </authorList>
    </citation>
    <scope>NUCLEOTIDE SEQUENCE [LARGE SCALE GENOMIC DNA]</scope>
    <source>
        <strain evidence="11 12">TWF970</strain>
    </source>
</reference>
<dbReference type="InterPro" id="IPR036285">
    <property type="entry name" value="PRP4-like_sf"/>
</dbReference>
<dbReference type="GO" id="GO:0046540">
    <property type="term" value="C:U4/U6 x U5 tri-snRNP complex"/>
    <property type="evidence" value="ECO:0007669"/>
    <property type="project" value="TreeGrafter"/>
</dbReference>
<feature type="compositionally biased region" description="Basic and acidic residues" evidence="8">
    <location>
        <begin position="98"/>
        <end position="145"/>
    </location>
</feature>
<evidence type="ECO:0000256" key="3">
    <source>
        <dbReference type="ARBA" id="ARBA00018242"/>
    </source>
</evidence>
<organism evidence="11 12">
    <name type="scientific">Orbilia oligospora</name>
    <name type="common">Nematode-trapping fungus</name>
    <name type="synonym">Arthrobotrys oligospora</name>
    <dbReference type="NCBI Taxonomy" id="2813651"/>
    <lineage>
        <taxon>Eukaryota</taxon>
        <taxon>Fungi</taxon>
        <taxon>Dikarya</taxon>
        <taxon>Ascomycota</taxon>
        <taxon>Pezizomycotina</taxon>
        <taxon>Orbiliomycetes</taxon>
        <taxon>Orbiliales</taxon>
        <taxon>Orbiliaceae</taxon>
        <taxon>Orbilia</taxon>
    </lineage>
</organism>
<proteinExistence type="inferred from homology"/>
<evidence type="ECO:0000256" key="6">
    <source>
        <dbReference type="ARBA" id="ARBA00023187"/>
    </source>
</evidence>
<evidence type="ECO:0000256" key="4">
    <source>
        <dbReference type="ARBA" id="ARBA00022664"/>
    </source>
</evidence>
<name>A0A7C8RMR9_ORBOL</name>
<evidence type="ECO:0000256" key="7">
    <source>
        <dbReference type="ARBA" id="ARBA00023242"/>
    </source>
</evidence>
<dbReference type="Proteomes" id="UP000474640">
    <property type="component" value="Unassembled WGS sequence"/>
</dbReference>
<dbReference type="SUPFAM" id="SSF47938">
    <property type="entry name" value="Functional domain of the splicing factor Prp18"/>
    <property type="match status" value="1"/>
</dbReference>
<dbReference type="PANTHER" id="PTHR13007">
    <property type="entry name" value="PRE-MRNA SPLICING FACTOR-RELATED"/>
    <property type="match status" value="1"/>
</dbReference>